<dbReference type="GO" id="GO:0072330">
    <property type="term" value="P:monocarboxylic acid biosynthetic process"/>
    <property type="evidence" value="ECO:0007669"/>
    <property type="project" value="UniProtKB-ARBA"/>
</dbReference>
<dbReference type="SMART" id="SM00823">
    <property type="entry name" value="PKS_PP"/>
    <property type="match status" value="2"/>
</dbReference>
<evidence type="ECO:0000259" key="6">
    <source>
        <dbReference type="PROSITE" id="PS50075"/>
    </source>
</evidence>
<keyword evidence="3" id="KW-0596">Phosphopantetheine</keyword>
<dbReference type="InterPro" id="IPR006162">
    <property type="entry name" value="Ppantetheine_attach_site"/>
</dbReference>
<dbReference type="GO" id="GO:0005829">
    <property type="term" value="C:cytosol"/>
    <property type="evidence" value="ECO:0007669"/>
    <property type="project" value="TreeGrafter"/>
</dbReference>
<dbReference type="FunFam" id="3.30.300.30:FF:000010">
    <property type="entry name" value="Enterobactin synthetase component F"/>
    <property type="match status" value="1"/>
</dbReference>
<dbReference type="PROSITE" id="PS00012">
    <property type="entry name" value="PHOSPHOPANTETHEINE"/>
    <property type="match status" value="2"/>
</dbReference>
<dbReference type="FunFam" id="3.40.50.12780:FF:000012">
    <property type="entry name" value="Non-ribosomal peptide synthetase"/>
    <property type="match status" value="1"/>
</dbReference>
<gene>
    <name evidence="7" type="ORF">BZL54_01895</name>
</gene>
<evidence type="ECO:0000256" key="5">
    <source>
        <dbReference type="SAM" id="MobiDB-lite"/>
    </source>
</evidence>
<dbReference type="Pfam" id="PF00501">
    <property type="entry name" value="AMP-binding"/>
    <property type="match status" value="2"/>
</dbReference>
<reference evidence="7 8" key="1">
    <citation type="submission" date="2017-01" db="EMBL/GenBank/DDBJ databases">
        <title>Whole-Genome Shotgun Sequencing of Two beta-Proteobacterial Species in Search of the Bulgecin Biosynthetic Cluster.</title>
        <authorList>
            <person name="Horsman M.E."/>
            <person name="Marous D.R."/>
            <person name="Li R."/>
            <person name="Oliver R.A."/>
            <person name="Byun B."/>
            <person name="Emrich S.J."/>
            <person name="Boggess B."/>
            <person name="Townsend C.A."/>
            <person name="Mobashery S."/>
        </authorList>
    </citation>
    <scope>NUCLEOTIDE SEQUENCE [LARGE SCALE GENOMIC DNA]</scope>
    <source>
        <strain evidence="7 8">ATCC 31433</strain>
    </source>
</reference>
<dbReference type="FunFam" id="3.30.559.10:FF:000012">
    <property type="entry name" value="Non-ribosomal peptide synthetase"/>
    <property type="match status" value="2"/>
</dbReference>
<evidence type="ECO:0000313" key="8">
    <source>
        <dbReference type="Proteomes" id="UP000217994"/>
    </source>
</evidence>
<dbReference type="InterPro" id="IPR001242">
    <property type="entry name" value="Condensation_dom"/>
</dbReference>
<evidence type="ECO:0000256" key="1">
    <source>
        <dbReference type="ARBA" id="ARBA00001957"/>
    </source>
</evidence>
<dbReference type="InterPro" id="IPR023213">
    <property type="entry name" value="CAT-like_dom_sf"/>
</dbReference>
<dbReference type="NCBIfam" id="TIGR01733">
    <property type="entry name" value="AA-adenyl-dom"/>
    <property type="match status" value="2"/>
</dbReference>
<evidence type="ECO:0000256" key="2">
    <source>
        <dbReference type="ARBA" id="ARBA00006432"/>
    </source>
</evidence>
<dbReference type="Pfam" id="PF00668">
    <property type="entry name" value="Condensation"/>
    <property type="match status" value="2"/>
</dbReference>
<dbReference type="GO" id="GO:0044550">
    <property type="term" value="P:secondary metabolite biosynthetic process"/>
    <property type="evidence" value="ECO:0007669"/>
    <property type="project" value="UniProtKB-ARBA"/>
</dbReference>
<dbReference type="InterPro" id="IPR045851">
    <property type="entry name" value="AMP-bd_C_sf"/>
</dbReference>
<dbReference type="Gene3D" id="1.10.1200.10">
    <property type="entry name" value="ACP-like"/>
    <property type="match status" value="1"/>
</dbReference>
<dbReference type="Gene3D" id="2.30.38.10">
    <property type="entry name" value="Luciferase, Domain 3"/>
    <property type="match status" value="1"/>
</dbReference>
<dbReference type="InterPro" id="IPR025110">
    <property type="entry name" value="AMP-bd_C"/>
</dbReference>
<dbReference type="InterPro" id="IPR042099">
    <property type="entry name" value="ANL_N_sf"/>
</dbReference>
<dbReference type="InterPro" id="IPR020845">
    <property type="entry name" value="AMP-binding_CS"/>
</dbReference>
<dbReference type="GO" id="GO:0043041">
    <property type="term" value="P:amino acid activation for nonribosomal peptide biosynthetic process"/>
    <property type="evidence" value="ECO:0007669"/>
    <property type="project" value="TreeGrafter"/>
</dbReference>
<dbReference type="InterPro" id="IPR010071">
    <property type="entry name" value="AA_adenyl_dom"/>
</dbReference>
<dbReference type="Gene3D" id="3.40.50.12780">
    <property type="entry name" value="N-terminal domain of ligase-like"/>
    <property type="match status" value="1"/>
</dbReference>
<dbReference type="SUPFAM" id="SSF52777">
    <property type="entry name" value="CoA-dependent acyltransferases"/>
    <property type="match status" value="4"/>
</dbReference>
<dbReference type="PROSITE" id="PS00455">
    <property type="entry name" value="AMP_BINDING"/>
    <property type="match status" value="2"/>
</dbReference>
<dbReference type="EMBL" id="MTZU01000005">
    <property type="protein sequence ID" value="PCE34100.1"/>
    <property type="molecule type" value="Genomic_DNA"/>
</dbReference>
<protein>
    <recommendedName>
        <fullName evidence="6">Carrier domain-containing protein</fullName>
    </recommendedName>
</protein>
<dbReference type="FunFam" id="2.30.38.10:FF:000001">
    <property type="entry name" value="Non-ribosomal peptide synthetase PvdI"/>
    <property type="match status" value="1"/>
</dbReference>
<feature type="domain" description="Carrier" evidence="6">
    <location>
        <begin position="997"/>
        <end position="1072"/>
    </location>
</feature>
<dbReference type="InterPro" id="IPR029058">
    <property type="entry name" value="AB_hydrolase_fold"/>
</dbReference>
<dbReference type="Gene3D" id="3.30.559.30">
    <property type="entry name" value="Nonribosomal peptide synthetase, condensation domain"/>
    <property type="match status" value="2"/>
</dbReference>
<dbReference type="GO" id="GO:0031177">
    <property type="term" value="F:phosphopantetheine binding"/>
    <property type="evidence" value="ECO:0007669"/>
    <property type="project" value="InterPro"/>
</dbReference>
<dbReference type="SUPFAM" id="SSF56801">
    <property type="entry name" value="Acetyl-CoA synthetase-like"/>
    <property type="match status" value="2"/>
</dbReference>
<dbReference type="FunFam" id="1.10.1200.10:FF:000005">
    <property type="entry name" value="Nonribosomal peptide synthetase 1"/>
    <property type="match status" value="1"/>
</dbReference>
<dbReference type="InterPro" id="IPR009081">
    <property type="entry name" value="PP-bd_ACP"/>
</dbReference>
<dbReference type="PANTHER" id="PTHR45527">
    <property type="entry name" value="NONRIBOSOMAL PEPTIDE SYNTHETASE"/>
    <property type="match status" value="1"/>
</dbReference>
<dbReference type="SUPFAM" id="SSF47336">
    <property type="entry name" value="ACP-like"/>
    <property type="match status" value="2"/>
</dbReference>
<dbReference type="GO" id="GO:0003824">
    <property type="term" value="F:catalytic activity"/>
    <property type="evidence" value="ECO:0007669"/>
    <property type="project" value="InterPro"/>
</dbReference>
<comment type="cofactor">
    <cofactor evidence="1">
        <name>pantetheine 4'-phosphate</name>
        <dbReference type="ChEBI" id="CHEBI:47942"/>
    </cofactor>
</comment>
<dbReference type="Gene3D" id="3.30.300.30">
    <property type="match status" value="2"/>
</dbReference>
<keyword evidence="4" id="KW-0597">Phosphoprotein</keyword>
<dbReference type="PROSITE" id="PS50075">
    <property type="entry name" value="CARRIER"/>
    <property type="match status" value="2"/>
</dbReference>
<dbReference type="Gene3D" id="3.40.50.980">
    <property type="match status" value="2"/>
</dbReference>
<dbReference type="InterPro" id="IPR000873">
    <property type="entry name" value="AMP-dep_synth/lig_dom"/>
</dbReference>
<comment type="caution">
    <text evidence="7">The sequence shown here is derived from an EMBL/GenBank/DDBJ whole genome shotgun (WGS) entry which is preliminary data.</text>
</comment>
<dbReference type="CDD" id="cd19531">
    <property type="entry name" value="LCL_NRPS-like"/>
    <property type="match status" value="2"/>
</dbReference>
<feature type="domain" description="Carrier" evidence="6">
    <location>
        <begin position="2127"/>
        <end position="2202"/>
    </location>
</feature>
<dbReference type="FunFam" id="1.10.1200.10:FF:000016">
    <property type="entry name" value="Non-ribosomal peptide synthase"/>
    <property type="match status" value="1"/>
</dbReference>
<dbReference type="Pfam" id="PF00550">
    <property type="entry name" value="PP-binding"/>
    <property type="match status" value="2"/>
</dbReference>
<sequence length="2235" mass="238022">MRLAALTTGQRHALEQRLIDREGTGLEAIPRRETTDAAPLSFAQERLWFFDQLHPNGALYNVPLVLRLRAPLRAPVLERALNEIVRRHETLRTHFESQDGKPVQRIAGEASVPFVISDLQGLPASEREAAAQAIAAEEAARPFDLGTAPLLRARLVRLGDADHVVLLTLHHIVSDGWSMRVLYRELGALYAAFDEGRASPLRPLAIQYADFAVWQRDWLQGETLASQLGYWREQLAGAPAVLTLPSDRPRPAVQSYRGGLLPFTIDAASTSALRALAQAEGGTLFMVLLGAFAVLLARISGQHDIVVGTPIANRTREELEDLIGFFVNTLVLRTRIDAGASFRTLLAGVRETTLAAFAHQDLPFERLVEELQPERSLAYNPLFQVLFALQTDGESRTGAGAGTAQPADPAAPRNGLARFDLSLAITDHGAGLGAVFEFSRDLFDDATIAGMAAQFQTLLAAIVRQPDLPVRRLPLLSAAERHALLHDWNGPRHPYAPDLPVTELIAQLAAAFPDHPAIDAHDGRLSYRELMRRAQGVAVALAARGIGAEDRVGVCLRPSAAFAVAFLGVLQAGAAYVPLDPALPCRRLAHMATEASLRIVLGDPRDGHDWIPEGIALVDPAQTASVAGAFAYRPQPLPAQCAYVIFTSGSTGTPKGVAVTHQGLARVVFNQRALLRLTPADRVLSFAAVGFDASIFEMLLAWSAGACLHIAPADARAPGAPLAALLRERRITAAVLPPAACAITPDADLPEFAMLMMAGEAVEPAVAARWAASAGRRVVNGYGPSETAIWVSTGGYDPATGRMPIGRPCINTRLYVLDPYGEPVPPGVAGELYIGGDGLARGYLGRPDLTAERFVPDPFSGEPGARLYRSGDLVRLRADGTLDFLGRTDEQVKIRGFRIELGEIEAVLSTAPGVGDAAVVAHGDGAQRRLDAHLASADAALDVEAVRHYLRERLPGYMVPSAFYVHAALPLTPNGKVDRAALAAAPAPVEDVSAQALPRTATEASVAAIWAELLETERIDIQRSFFEIGGHSLLATQLVSRLRDRFGLELPLRTVFETPTVAGLAAIVDRTLSAAPSGAAGGPELDDLLRVLAASGDARAADDAIDAALRRQPAGGAALAAVDPATLDGMTAADKRALLARLLAGPAPTPAEVRTAPLSFAQERLWFFDQLHPNGALYNVPLVLRLRAPLRAPVLERALNEIVRRHETLRTHFEAQDGKPVQRIAGEASVPFVISDLQGLPASEREAAAQAIAAEEAARPFDLGAAPLLRARLVRLGDADHVVLLTLHHIVSDGWSMRVLYRELGALYAAFDEGRASPLRPLAIQYADFAVWQRDWLQGETLASQLGYWREQLAGAPAVLTLPSDRPRPAVQSYRGGLLPFTIDAASTSALRALAQAEGGTLFMAVTAAVKLFLARYSGQHDIVVGTPIAGRTRAEFEDLIGFFVNTLVLRTRIDAGASFRTLLAGVRETTLAAYAHQDLPFERLVEELQPERTLGHNPLFQVMLLFQAATGAAKGQAAAEGAADAAPPEVLTGGTAKFDLTFALAEAGDTLSGVIEYASDLFDPATVATMAAHFANLIRAIAAEPDAPVDGLDLIGADERARLLTGLAEPAEPLAVGPTIDALVARQAVGAPDAPALEFADATLGYGELETRANRLARLLRARGVGVDTRVGLWLDRSAALVVAMLAVWKAGGAFVALDTRNPPERLASMLADANVELVIAAGGREVPPMPGVTLLDLDEQAAAIAMRSAQPLKQRNAPAQLAQIIFTSGSTGKPKGVMIEHRQLLWLLDAMRPARIAADDRVAQTSSPAFDVMAFECWGALTAGACLVGIGRDALLIPDQLAATLAEQRISVLYQTAALFGQTVAHRPDAYLGARLLLVGGDRVDAAKVRAAMLASQIPVFMHTYGPTETTVFCSIQTLAAPPADGEPLSIAPALPHATLYVVDPAGRLAPTGTVGEVLIGGACVARGYVGRPDLTAERFVPDPFGGEPGARLYRSGDLARLRADGTLEFLGRADGQVKIRGYRIEPSEVDEALRAHPAVRTTVTVCRGDAVDRQLVAYVVAADPAAPPDDDTLRRHCKQRLPEYMVPAHFVALDAIPVNANGKLDRAALPAPGGRTATGGAGEPPSSDTERAVAAIWGRILGIERIARTDHFFDIGGHSLLATQVISRLRDELGAEMSLRTIFEMPTLADLARAVDELRANGAPPASGPELVSVPRAIYRARRSAATRSDAQ</sequence>
<evidence type="ECO:0000256" key="4">
    <source>
        <dbReference type="ARBA" id="ARBA00022553"/>
    </source>
</evidence>
<accession>A0A2A4FN61</accession>
<dbReference type="Proteomes" id="UP000217994">
    <property type="component" value="Unassembled WGS sequence"/>
</dbReference>
<dbReference type="Pfam" id="PF13193">
    <property type="entry name" value="AMP-binding_C"/>
    <property type="match status" value="2"/>
</dbReference>
<dbReference type="Gene3D" id="3.30.559.10">
    <property type="entry name" value="Chloramphenicol acetyltransferase-like domain"/>
    <property type="match status" value="2"/>
</dbReference>
<dbReference type="InterPro" id="IPR020806">
    <property type="entry name" value="PKS_PP-bd"/>
</dbReference>
<dbReference type="FunFam" id="3.40.50.980:FF:000001">
    <property type="entry name" value="Non-ribosomal peptide synthetase"/>
    <property type="match status" value="1"/>
</dbReference>
<dbReference type="Gene3D" id="3.40.50.1820">
    <property type="entry name" value="alpha/beta hydrolase"/>
    <property type="match status" value="1"/>
</dbReference>
<feature type="region of interest" description="Disordered" evidence="5">
    <location>
        <begin position="2112"/>
        <end position="2132"/>
    </location>
</feature>
<evidence type="ECO:0000256" key="3">
    <source>
        <dbReference type="ARBA" id="ARBA00022450"/>
    </source>
</evidence>
<dbReference type="InterPro" id="IPR036736">
    <property type="entry name" value="ACP-like_sf"/>
</dbReference>
<name>A0A2A4FN61_9BURK</name>
<proteinExistence type="inferred from homology"/>
<evidence type="ECO:0000313" key="7">
    <source>
        <dbReference type="EMBL" id="PCE34100.1"/>
    </source>
</evidence>
<organism evidence="7 8">
    <name type="scientific">Burkholderia ubonensis subsp. mesacidophila</name>
    <dbReference type="NCBI Taxonomy" id="265293"/>
    <lineage>
        <taxon>Bacteria</taxon>
        <taxon>Pseudomonadati</taxon>
        <taxon>Pseudomonadota</taxon>
        <taxon>Betaproteobacteria</taxon>
        <taxon>Burkholderiales</taxon>
        <taxon>Burkholderiaceae</taxon>
        <taxon>Burkholderia</taxon>
        <taxon>Burkholderia cepacia complex</taxon>
    </lineage>
</organism>
<comment type="similarity">
    <text evidence="2">Belongs to the ATP-dependent AMP-binding enzyme family.</text>
</comment>
<dbReference type="PANTHER" id="PTHR45527:SF1">
    <property type="entry name" value="FATTY ACID SYNTHASE"/>
    <property type="match status" value="1"/>
</dbReference>
<dbReference type="CDD" id="cd05930">
    <property type="entry name" value="A_NRPS"/>
    <property type="match status" value="2"/>
</dbReference>